<evidence type="ECO:0000313" key="8">
    <source>
        <dbReference type="Proteomes" id="UP000186922"/>
    </source>
</evidence>
<proteinExistence type="predicted"/>
<dbReference type="Proteomes" id="UP000186922">
    <property type="component" value="Unassembled WGS sequence"/>
</dbReference>
<keyword evidence="4 5" id="KW-0472">Membrane</keyword>
<evidence type="ECO:0000256" key="1">
    <source>
        <dbReference type="ARBA" id="ARBA00004370"/>
    </source>
</evidence>
<dbReference type="Pfam" id="PF01094">
    <property type="entry name" value="ANF_receptor"/>
    <property type="match status" value="1"/>
</dbReference>
<protein>
    <recommendedName>
        <fullName evidence="6">Receptor ligand binding region domain-containing protein</fullName>
    </recommendedName>
</protein>
<dbReference type="GO" id="GO:0016020">
    <property type="term" value="C:membrane"/>
    <property type="evidence" value="ECO:0007669"/>
    <property type="project" value="UniProtKB-SubCell"/>
</dbReference>
<dbReference type="STRING" id="947166.A0A1D1V0D7"/>
<dbReference type="OrthoDB" id="1890790at2759"/>
<comment type="caution">
    <text evidence="7">The sequence shown here is derived from an EMBL/GenBank/DDBJ whole genome shotgun (WGS) entry which is preliminary data.</text>
</comment>
<evidence type="ECO:0000256" key="2">
    <source>
        <dbReference type="ARBA" id="ARBA00022692"/>
    </source>
</evidence>
<evidence type="ECO:0000256" key="4">
    <source>
        <dbReference type="ARBA" id="ARBA00023136"/>
    </source>
</evidence>
<dbReference type="InterPro" id="IPR028082">
    <property type="entry name" value="Peripla_BP_I"/>
</dbReference>
<feature type="transmembrane region" description="Helical" evidence="5">
    <location>
        <begin position="206"/>
        <end position="222"/>
    </location>
</feature>
<comment type="subcellular location">
    <subcellularLocation>
        <location evidence="1">Membrane</location>
    </subcellularLocation>
</comment>
<sequence length="325" mass="37596">MATLTRIGPAFDSGIRNLQRYENYFSVSHRYLSKKSWTDCGKLEYDTQDTIAKWYYDEIVTDNQSQLVIITPGCSEVLYLNQLAANWNILLMTTTTSNPVIRDKSKSPTWVSTNFYPSLWYGDVFYGILQLYRWTSVYVILDENAVVYYINGAAVTMRYLKANHFRTVYFAYDSRENELDFARTLAQMRTETRGGPSGIHITSLHFIYNILMSILVALIFFGHPPQVRRLLIAAHRLNMTGGEFVFIATHLFPGDIFGNFTWRNYNDDDKAVRTAYQSLLLVVGAETNRHSLISTKMTEEVEKEFITSYLTNPLYNNTDLHYTPK</sequence>
<feature type="domain" description="Receptor ligand binding region" evidence="6">
    <location>
        <begin position="68"/>
        <end position="252"/>
    </location>
</feature>
<dbReference type="InterPro" id="IPR001828">
    <property type="entry name" value="ANF_lig-bd_rcpt"/>
</dbReference>
<reference evidence="7 8" key="1">
    <citation type="journal article" date="2016" name="Nat. Commun.">
        <title>Extremotolerant tardigrade genome and improved radiotolerance of human cultured cells by tardigrade-unique protein.</title>
        <authorList>
            <person name="Hashimoto T."/>
            <person name="Horikawa D.D."/>
            <person name="Saito Y."/>
            <person name="Kuwahara H."/>
            <person name="Kozuka-Hata H."/>
            <person name="Shin-I T."/>
            <person name="Minakuchi Y."/>
            <person name="Ohishi K."/>
            <person name="Motoyama A."/>
            <person name="Aizu T."/>
            <person name="Enomoto A."/>
            <person name="Kondo K."/>
            <person name="Tanaka S."/>
            <person name="Hara Y."/>
            <person name="Koshikawa S."/>
            <person name="Sagara H."/>
            <person name="Miura T."/>
            <person name="Yokobori S."/>
            <person name="Miyagawa K."/>
            <person name="Suzuki Y."/>
            <person name="Kubo T."/>
            <person name="Oyama M."/>
            <person name="Kohara Y."/>
            <person name="Fujiyama A."/>
            <person name="Arakawa K."/>
            <person name="Katayama T."/>
            <person name="Toyoda A."/>
            <person name="Kunieda T."/>
        </authorList>
    </citation>
    <scope>NUCLEOTIDE SEQUENCE [LARGE SCALE GENOMIC DNA]</scope>
    <source>
        <strain evidence="7 8">YOKOZUNA-1</strain>
    </source>
</reference>
<dbReference type="Gene3D" id="3.40.50.2300">
    <property type="match status" value="1"/>
</dbReference>
<name>A0A1D1V0D7_RAMVA</name>
<evidence type="ECO:0000256" key="5">
    <source>
        <dbReference type="SAM" id="Phobius"/>
    </source>
</evidence>
<dbReference type="AlphaFoldDB" id="A0A1D1V0D7"/>
<dbReference type="EMBL" id="BDGG01000003">
    <property type="protein sequence ID" value="GAU95191.1"/>
    <property type="molecule type" value="Genomic_DNA"/>
</dbReference>
<keyword evidence="3 5" id="KW-1133">Transmembrane helix</keyword>
<organism evidence="7 8">
    <name type="scientific">Ramazzottius varieornatus</name>
    <name type="common">Water bear</name>
    <name type="synonym">Tardigrade</name>
    <dbReference type="NCBI Taxonomy" id="947166"/>
    <lineage>
        <taxon>Eukaryota</taxon>
        <taxon>Metazoa</taxon>
        <taxon>Ecdysozoa</taxon>
        <taxon>Tardigrada</taxon>
        <taxon>Eutardigrada</taxon>
        <taxon>Parachela</taxon>
        <taxon>Hypsibioidea</taxon>
        <taxon>Ramazzottiidae</taxon>
        <taxon>Ramazzottius</taxon>
    </lineage>
</organism>
<gene>
    <name evidence="7" type="primary">RvY_06851-1</name>
    <name evidence="7" type="synonym">RvY_06851.1</name>
    <name evidence="7" type="ORF">RvY_06851</name>
</gene>
<accession>A0A1D1V0D7</accession>
<evidence type="ECO:0000259" key="6">
    <source>
        <dbReference type="Pfam" id="PF01094"/>
    </source>
</evidence>
<dbReference type="SUPFAM" id="SSF53822">
    <property type="entry name" value="Periplasmic binding protein-like I"/>
    <property type="match status" value="1"/>
</dbReference>
<keyword evidence="8" id="KW-1185">Reference proteome</keyword>
<evidence type="ECO:0000313" key="7">
    <source>
        <dbReference type="EMBL" id="GAU95191.1"/>
    </source>
</evidence>
<keyword evidence="2 5" id="KW-0812">Transmembrane</keyword>
<evidence type="ECO:0000256" key="3">
    <source>
        <dbReference type="ARBA" id="ARBA00022989"/>
    </source>
</evidence>